<dbReference type="SMART" id="SM00507">
    <property type="entry name" value="HNHc"/>
    <property type="match status" value="1"/>
</dbReference>
<protein>
    <submittedName>
        <fullName evidence="2">DUF968 domain-containing protein</fullName>
    </submittedName>
</protein>
<gene>
    <name evidence="2" type="ORF">QEG54_005126</name>
</gene>
<reference evidence="2" key="1">
    <citation type="submission" date="2024-02" db="EMBL/GenBank/DDBJ databases">
        <authorList>
            <consortium name="Clinical and Environmental Microbiology Branch: Whole genome sequencing antimicrobial resistance pathogens in the healthcare setting"/>
        </authorList>
    </citation>
    <scope>NUCLEOTIDE SEQUENCE</scope>
    <source>
        <strain evidence="2">2021DK-00143</strain>
    </source>
</reference>
<sequence>MRALLTPEVVPRLGVVLLKPGKELMRLFSAGRVLVESEPANMAQLSTGRVPDARQPLADDADLIPFFTDERVIRAAGGFTGLESWLERNIQECQWPHSEYHHHELVNMRHQPGAIRLCWHCENQLRDHHTEQLALIARRNVINWVIDTVLERLRLGRERELSLAELCWWAINAEVTAVIPDGMAAKAMHIPYEPFPTVYRESDIVAADDRPSSAMQRKVQVAGKRENTHPARQVIADVPHSQLLALRADPESPESFMLRPKRRRWENAVYTRWVKSQPCECCRRPADDPHHVIGYGLGGTATKSHDLFVFPLCRECHDKLHADVAAFEQKYGTQLELLFRFLDRALAIGVIVKA</sequence>
<evidence type="ECO:0000259" key="1">
    <source>
        <dbReference type="SMART" id="SM00507"/>
    </source>
</evidence>
<feature type="domain" description="HNH nuclease" evidence="1">
    <location>
        <begin position="269"/>
        <end position="318"/>
    </location>
</feature>
<dbReference type="InterPro" id="IPR003615">
    <property type="entry name" value="HNH_nuc"/>
</dbReference>
<dbReference type="InterPro" id="IPR010373">
    <property type="entry name" value="DUF968"/>
</dbReference>
<comment type="caution">
    <text evidence="2">The sequence shown here is derived from an EMBL/GenBank/DDBJ whole genome shotgun (WGS) entry which is preliminary data.</text>
</comment>
<dbReference type="EMBL" id="ABLOKC030000046">
    <property type="protein sequence ID" value="EML1474293.1"/>
    <property type="molecule type" value="Genomic_DNA"/>
</dbReference>
<name>A0AAI9DR55_PLUGE</name>
<organism evidence="2">
    <name type="scientific">Pluralibacter gergoviae</name>
    <name type="common">Enterobacter gergoviae</name>
    <dbReference type="NCBI Taxonomy" id="61647"/>
    <lineage>
        <taxon>Bacteria</taxon>
        <taxon>Pseudomonadati</taxon>
        <taxon>Pseudomonadota</taxon>
        <taxon>Gammaproteobacteria</taxon>
        <taxon>Enterobacterales</taxon>
        <taxon>Enterobacteriaceae</taxon>
        <taxon>Pluralibacter</taxon>
    </lineage>
</organism>
<dbReference type="Pfam" id="PF06147">
    <property type="entry name" value="DUF968"/>
    <property type="match status" value="1"/>
</dbReference>
<proteinExistence type="predicted"/>
<dbReference type="CDD" id="cd00085">
    <property type="entry name" value="HNHc"/>
    <property type="match status" value="1"/>
</dbReference>
<accession>A0AAI9DR55</accession>
<evidence type="ECO:0000313" key="2">
    <source>
        <dbReference type="EMBL" id="EML1474293.1"/>
    </source>
</evidence>
<dbReference type="AlphaFoldDB" id="A0AAI9DR55"/>